<gene>
    <name evidence="6" type="ORF">NSPH01132_LOCUS574</name>
</gene>
<evidence type="ECO:0000256" key="2">
    <source>
        <dbReference type="ARBA" id="ARBA00022771"/>
    </source>
</evidence>
<keyword evidence="1" id="KW-0479">Metal-binding</keyword>
<evidence type="ECO:0000259" key="5">
    <source>
        <dbReference type="PROSITE" id="PS50089"/>
    </source>
</evidence>
<dbReference type="GO" id="GO:0008270">
    <property type="term" value="F:zinc ion binding"/>
    <property type="evidence" value="ECO:0007669"/>
    <property type="project" value="UniProtKB-KW"/>
</dbReference>
<sequence length="356" mass="40356">MVEKLNACAHRFPNKDTGEVLQFRLVAVPRNFCLDFHRNSRHRASTSVDSTDSKAVRKENLEAGIYRNATLEEKGGVCVHPRVCPEQHLLHRFCKRLPPIYIGRHKSVYCNDCKRRSINLDEESFWHCGICEYDCCSLCMKIPVIRVIVESFRETEEEEKNRSVPIFRLLLPAEFTSLYTRIIEGCGMLSESITSEIMRKSKYSSQIRNSQSKNVPGRIACVSQVTTENGKEEEEDDAVCEICFDESVKVVLGCTHAFCQGCLDSWARSNGSCPMCRTPLDKTKVESVGWVIANEEDELLQIGEEILTKIWSQLESNILVPASPRAVFGNELSDISEQNINKISNQLSLLRVTALL</sequence>
<proteinExistence type="predicted"/>
<organism evidence="6">
    <name type="scientific">Norrisiella sphaerica</name>
    <dbReference type="NCBI Taxonomy" id="552664"/>
    <lineage>
        <taxon>Eukaryota</taxon>
        <taxon>Sar</taxon>
        <taxon>Rhizaria</taxon>
        <taxon>Cercozoa</taxon>
        <taxon>Chlorarachniophyceae</taxon>
        <taxon>Norrisiella</taxon>
    </lineage>
</organism>
<reference evidence="6" key="1">
    <citation type="submission" date="2021-01" db="EMBL/GenBank/DDBJ databases">
        <authorList>
            <person name="Corre E."/>
            <person name="Pelletier E."/>
            <person name="Niang G."/>
            <person name="Scheremetjew M."/>
            <person name="Finn R."/>
            <person name="Kale V."/>
            <person name="Holt S."/>
            <person name="Cochrane G."/>
            <person name="Meng A."/>
            <person name="Brown T."/>
            <person name="Cohen L."/>
        </authorList>
    </citation>
    <scope>NUCLEOTIDE SEQUENCE</scope>
    <source>
        <strain evidence="6">BC52</strain>
    </source>
</reference>
<dbReference type="SMART" id="SM00184">
    <property type="entry name" value="RING"/>
    <property type="match status" value="1"/>
</dbReference>
<evidence type="ECO:0000256" key="1">
    <source>
        <dbReference type="ARBA" id="ARBA00022723"/>
    </source>
</evidence>
<dbReference type="PROSITE" id="PS50089">
    <property type="entry name" value="ZF_RING_2"/>
    <property type="match status" value="1"/>
</dbReference>
<dbReference type="EMBL" id="HBHC01001015">
    <property type="protein sequence ID" value="CAD9650481.1"/>
    <property type="molecule type" value="Transcribed_RNA"/>
</dbReference>
<dbReference type="GO" id="GO:0004842">
    <property type="term" value="F:ubiquitin-protein transferase activity"/>
    <property type="evidence" value="ECO:0007669"/>
    <property type="project" value="TreeGrafter"/>
</dbReference>
<dbReference type="GO" id="GO:0051865">
    <property type="term" value="P:protein autoubiquitination"/>
    <property type="evidence" value="ECO:0007669"/>
    <property type="project" value="TreeGrafter"/>
</dbReference>
<accession>A0A7S2QSB1</accession>
<feature type="domain" description="RING-type" evidence="5">
    <location>
        <begin position="240"/>
        <end position="277"/>
    </location>
</feature>
<keyword evidence="2 4" id="KW-0863">Zinc-finger</keyword>
<dbReference type="Gene3D" id="3.30.40.10">
    <property type="entry name" value="Zinc/RING finger domain, C3HC4 (zinc finger)"/>
    <property type="match status" value="1"/>
</dbReference>
<dbReference type="SUPFAM" id="SSF57850">
    <property type="entry name" value="RING/U-box"/>
    <property type="match status" value="1"/>
</dbReference>
<dbReference type="PROSITE" id="PS00518">
    <property type="entry name" value="ZF_RING_1"/>
    <property type="match status" value="1"/>
</dbReference>
<evidence type="ECO:0000256" key="3">
    <source>
        <dbReference type="ARBA" id="ARBA00022833"/>
    </source>
</evidence>
<protein>
    <recommendedName>
        <fullName evidence="5">RING-type domain-containing protein</fullName>
    </recommendedName>
</protein>
<dbReference type="InterPro" id="IPR013083">
    <property type="entry name" value="Znf_RING/FYVE/PHD"/>
</dbReference>
<evidence type="ECO:0000256" key="4">
    <source>
        <dbReference type="PROSITE-ProRule" id="PRU00175"/>
    </source>
</evidence>
<dbReference type="PANTHER" id="PTHR12109">
    <property type="entry name" value="RING FINGER PROTEIN 141-RELATED"/>
    <property type="match status" value="1"/>
</dbReference>
<dbReference type="InterPro" id="IPR001841">
    <property type="entry name" value="Znf_RING"/>
</dbReference>
<keyword evidence="3" id="KW-0862">Zinc</keyword>
<dbReference type="Pfam" id="PF13639">
    <property type="entry name" value="zf-RING_2"/>
    <property type="match status" value="1"/>
</dbReference>
<name>A0A7S2QSB1_9EUKA</name>
<dbReference type="PANTHER" id="PTHR12109:SF3">
    <property type="entry name" value="RING FINGER PROTEIN 141"/>
    <property type="match status" value="1"/>
</dbReference>
<dbReference type="InterPro" id="IPR017907">
    <property type="entry name" value="Znf_RING_CS"/>
</dbReference>
<evidence type="ECO:0000313" key="6">
    <source>
        <dbReference type="EMBL" id="CAD9650481.1"/>
    </source>
</evidence>
<dbReference type="InterPro" id="IPR047126">
    <property type="entry name" value="RNF141-like"/>
</dbReference>
<dbReference type="AlphaFoldDB" id="A0A7S2QSB1"/>